<dbReference type="AlphaFoldDB" id="A0AAV4NER9"/>
<dbReference type="Proteomes" id="UP001054945">
    <property type="component" value="Unassembled WGS sequence"/>
</dbReference>
<keyword evidence="2" id="KW-1185">Reference proteome</keyword>
<sequence length="106" mass="12069">MICYGVPATMVFISSILGRCCSQWMDMGFYKLHSNSGCPRTPIKEDTDAIVFDCIIAKHFHTGDVMSLCECPYRCEMPDWHLITIMNIIYASANSSYHCLRFNATQ</sequence>
<organism evidence="1 2">
    <name type="scientific">Caerostris extrusa</name>
    <name type="common">Bark spider</name>
    <name type="synonym">Caerostris bankana</name>
    <dbReference type="NCBI Taxonomy" id="172846"/>
    <lineage>
        <taxon>Eukaryota</taxon>
        <taxon>Metazoa</taxon>
        <taxon>Ecdysozoa</taxon>
        <taxon>Arthropoda</taxon>
        <taxon>Chelicerata</taxon>
        <taxon>Arachnida</taxon>
        <taxon>Araneae</taxon>
        <taxon>Araneomorphae</taxon>
        <taxon>Entelegynae</taxon>
        <taxon>Araneoidea</taxon>
        <taxon>Araneidae</taxon>
        <taxon>Caerostris</taxon>
    </lineage>
</organism>
<evidence type="ECO:0000313" key="2">
    <source>
        <dbReference type="Proteomes" id="UP001054945"/>
    </source>
</evidence>
<name>A0AAV4NER9_CAEEX</name>
<reference evidence="1 2" key="1">
    <citation type="submission" date="2021-06" db="EMBL/GenBank/DDBJ databases">
        <title>Caerostris extrusa draft genome.</title>
        <authorList>
            <person name="Kono N."/>
            <person name="Arakawa K."/>
        </authorList>
    </citation>
    <scope>NUCLEOTIDE SEQUENCE [LARGE SCALE GENOMIC DNA]</scope>
</reference>
<protein>
    <submittedName>
        <fullName evidence="1">Uncharacterized protein</fullName>
    </submittedName>
</protein>
<comment type="caution">
    <text evidence="1">The sequence shown here is derived from an EMBL/GenBank/DDBJ whole genome shotgun (WGS) entry which is preliminary data.</text>
</comment>
<dbReference type="EMBL" id="BPLR01003297">
    <property type="protein sequence ID" value="GIX83143.1"/>
    <property type="molecule type" value="Genomic_DNA"/>
</dbReference>
<evidence type="ECO:0000313" key="1">
    <source>
        <dbReference type="EMBL" id="GIX83143.1"/>
    </source>
</evidence>
<accession>A0AAV4NER9</accession>
<gene>
    <name evidence="1" type="ORF">CEXT_44041</name>
</gene>
<proteinExistence type="predicted"/>